<dbReference type="HOGENOM" id="CLU_2355758_0_0_11"/>
<gene>
    <name evidence="1" type="ORF">GPA_23040</name>
</gene>
<dbReference type="KEGG" id="gpa:GPA_23040"/>
<sequence>MEDGIAAANDAWDSVAQAVVKAAKVVLDNFRTSSTVVVTVPVAWPVDVSRVVAVVPSYVCQEYSDRIVVSDWGADGVDVRAGVDQNVSMTLHVLYV</sequence>
<dbReference type="AlphaFoldDB" id="D6E9Y7"/>
<proteinExistence type="predicted"/>
<organism evidence="1 2">
    <name type="scientific">Gordonibacter pamelaeae 7-10-1-b</name>
    <dbReference type="NCBI Taxonomy" id="657308"/>
    <lineage>
        <taxon>Bacteria</taxon>
        <taxon>Bacillati</taxon>
        <taxon>Actinomycetota</taxon>
        <taxon>Coriobacteriia</taxon>
        <taxon>Eggerthellales</taxon>
        <taxon>Eggerthellaceae</taxon>
        <taxon>Gordonibacter</taxon>
    </lineage>
</organism>
<reference evidence="1 2" key="1">
    <citation type="submission" date="2010-03" db="EMBL/GenBank/DDBJ databases">
        <title>The genome sequence of Gordonibacter pamelaeae 7-10-1-bT.</title>
        <authorList>
            <consortium name="metaHIT consortium -- http://www.metahit.eu/"/>
            <person name="Pajon A."/>
            <person name="Turner K."/>
            <person name="Parkhill J."/>
            <person name="Timmis K."/>
            <person name="Oxley A."/>
            <person name="Wurdemann D."/>
        </authorList>
    </citation>
    <scope>NUCLEOTIDE SEQUENCE [LARGE SCALE GENOMIC DNA]</scope>
    <source>
        <strain evidence="2">7-10-1-b</strain>
    </source>
</reference>
<keyword evidence="2" id="KW-1185">Reference proteome</keyword>
<reference evidence="1 2" key="2">
    <citation type="submission" date="2010-03" db="EMBL/GenBank/DDBJ databases">
        <authorList>
            <person name="Pajon A."/>
        </authorList>
    </citation>
    <scope>NUCLEOTIDE SEQUENCE [LARGE SCALE GENOMIC DNA]</scope>
    <source>
        <strain evidence="2">7-10-1-b</strain>
    </source>
</reference>
<evidence type="ECO:0000313" key="2">
    <source>
        <dbReference type="Proteomes" id="UP000008805"/>
    </source>
</evidence>
<dbReference type="Proteomes" id="UP000008805">
    <property type="component" value="Chromosome"/>
</dbReference>
<accession>D6E9Y7</accession>
<name>D6E9Y7_9ACTN</name>
<evidence type="ECO:0000313" key="1">
    <source>
        <dbReference type="EMBL" id="CBL04534.1"/>
    </source>
</evidence>
<dbReference type="EMBL" id="FP929047">
    <property type="protein sequence ID" value="CBL04534.1"/>
    <property type="molecule type" value="Genomic_DNA"/>
</dbReference>
<protein>
    <submittedName>
        <fullName evidence="1">Uncharacterized protein</fullName>
    </submittedName>
</protein>